<feature type="transmembrane region" description="Helical" evidence="11">
    <location>
        <begin position="125"/>
        <end position="143"/>
    </location>
</feature>
<keyword evidence="10" id="KW-0739">Sodium transport</keyword>
<dbReference type="GO" id="GO:1902600">
    <property type="term" value="P:proton transmembrane transport"/>
    <property type="evidence" value="ECO:0007669"/>
    <property type="project" value="InterPro"/>
</dbReference>
<evidence type="ECO:0000256" key="10">
    <source>
        <dbReference type="ARBA" id="ARBA00023201"/>
    </source>
</evidence>
<feature type="transmembrane region" description="Helical" evidence="11">
    <location>
        <begin position="219"/>
        <end position="243"/>
    </location>
</feature>
<keyword evidence="3" id="KW-0813">Transport</keyword>
<dbReference type="EMBL" id="BDUD01000001">
    <property type="protein sequence ID" value="GBG22043.1"/>
    <property type="molecule type" value="Genomic_DNA"/>
</dbReference>
<evidence type="ECO:0000256" key="8">
    <source>
        <dbReference type="ARBA" id="ARBA00023065"/>
    </source>
</evidence>
<evidence type="ECO:0000256" key="3">
    <source>
        <dbReference type="ARBA" id="ARBA00022448"/>
    </source>
</evidence>
<name>A0A2R5G0Q1_NOSCO</name>
<evidence type="ECO:0000256" key="7">
    <source>
        <dbReference type="ARBA" id="ARBA00023053"/>
    </source>
</evidence>
<protein>
    <submittedName>
        <fullName evidence="13">Na+/H+ antiporter</fullName>
    </submittedName>
</protein>
<comment type="similarity">
    <text evidence="2">Belongs to the monovalent cation:proton antiporter 2 (CPA2) transporter (TC 2.A.37) family.</text>
</comment>
<feature type="transmembrane region" description="Helical" evidence="11">
    <location>
        <begin position="433"/>
        <end position="454"/>
    </location>
</feature>
<dbReference type="InterPro" id="IPR038770">
    <property type="entry name" value="Na+/solute_symporter_sf"/>
</dbReference>
<dbReference type="AlphaFoldDB" id="A0A2R5G0Q1"/>
<feature type="transmembrane region" description="Helical" evidence="11">
    <location>
        <begin position="65"/>
        <end position="88"/>
    </location>
</feature>
<evidence type="ECO:0000256" key="1">
    <source>
        <dbReference type="ARBA" id="ARBA00004141"/>
    </source>
</evidence>
<dbReference type="GO" id="GO:0006814">
    <property type="term" value="P:sodium ion transport"/>
    <property type="evidence" value="ECO:0007669"/>
    <property type="project" value="UniProtKB-KW"/>
</dbReference>
<keyword evidence="7" id="KW-0915">Sodium</keyword>
<evidence type="ECO:0000256" key="5">
    <source>
        <dbReference type="ARBA" id="ARBA00022692"/>
    </source>
</evidence>
<dbReference type="RefSeq" id="WP_109011848.1">
    <property type="nucleotide sequence ID" value="NZ_BDUD01000001.1"/>
</dbReference>
<feature type="transmembrane region" description="Helical" evidence="11">
    <location>
        <begin position="371"/>
        <end position="393"/>
    </location>
</feature>
<evidence type="ECO:0000259" key="12">
    <source>
        <dbReference type="Pfam" id="PF00999"/>
    </source>
</evidence>
<comment type="caution">
    <text evidence="13">The sequence shown here is derived from an EMBL/GenBank/DDBJ whole genome shotgun (WGS) entry which is preliminary data.</text>
</comment>
<feature type="transmembrane region" description="Helical" evidence="11">
    <location>
        <begin position="290"/>
        <end position="323"/>
    </location>
</feature>
<dbReference type="GO" id="GO:0016020">
    <property type="term" value="C:membrane"/>
    <property type="evidence" value="ECO:0007669"/>
    <property type="project" value="UniProtKB-SubCell"/>
</dbReference>
<keyword evidence="4" id="KW-0050">Antiport</keyword>
<comment type="subcellular location">
    <subcellularLocation>
        <location evidence="1">Membrane</location>
        <topology evidence="1">Multi-pass membrane protein</topology>
    </subcellularLocation>
</comment>
<reference evidence="13 14" key="1">
    <citation type="submission" date="2017-06" db="EMBL/GenBank/DDBJ databases">
        <title>Genome sequencing of cyanobaciteial culture collection at National Institute for Environmental Studies (NIES).</title>
        <authorList>
            <person name="Hirose Y."/>
            <person name="Shimura Y."/>
            <person name="Fujisawa T."/>
            <person name="Nakamura Y."/>
            <person name="Kawachi M."/>
        </authorList>
    </citation>
    <scope>NUCLEOTIDE SEQUENCE [LARGE SCALE GENOMIC DNA]</scope>
    <source>
        <strain evidence="13 14">NIES-4072</strain>
    </source>
</reference>
<evidence type="ECO:0000313" key="13">
    <source>
        <dbReference type="EMBL" id="GBG22043.1"/>
    </source>
</evidence>
<evidence type="ECO:0000256" key="4">
    <source>
        <dbReference type="ARBA" id="ARBA00022449"/>
    </source>
</evidence>
<keyword evidence="9 11" id="KW-0472">Membrane</keyword>
<proteinExistence type="inferred from homology"/>
<organism evidence="13 14">
    <name type="scientific">Nostoc commune NIES-4072</name>
    <dbReference type="NCBI Taxonomy" id="2005467"/>
    <lineage>
        <taxon>Bacteria</taxon>
        <taxon>Bacillati</taxon>
        <taxon>Cyanobacteriota</taxon>
        <taxon>Cyanophyceae</taxon>
        <taxon>Nostocales</taxon>
        <taxon>Nostocaceae</taxon>
        <taxon>Nostoc</taxon>
    </lineage>
</organism>
<dbReference type="Gene3D" id="1.20.1530.20">
    <property type="match status" value="1"/>
</dbReference>
<feature type="transmembrane region" description="Helical" evidence="11">
    <location>
        <begin position="184"/>
        <end position="207"/>
    </location>
</feature>
<evidence type="ECO:0000256" key="2">
    <source>
        <dbReference type="ARBA" id="ARBA00005551"/>
    </source>
</evidence>
<dbReference type="OrthoDB" id="9793589at2"/>
<feature type="transmembrane region" description="Helical" evidence="11">
    <location>
        <begin position="249"/>
        <end position="269"/>
    </location>
</feature>
<keyword evidence="6 11" id="KW-1133">Transmembrane helix</keyword>
<feature type="domain" description="Cation/H+ exchanger transmembrane" evidence="12">
    <location>
        <begin position="51"/>
        <end position="452"/>
    </location>
</feature>
<feature type="transmembrane region" description="Helical" evidence="11">
    <location>
        <begin position="34"/>
        <end position="53"/>
    </location>
</feature>
<dbReference type="PANTHER" id="PTHR43562">
    <property type="entry name" value="NAPA-TYPE SODIUM/HYDROGEN ANTIPORTER"/>
    <property type="match status" value="1"/>
</dbReference>
<dbReference type="Proteomes" id="UP000245124">
    <property type="component" value="Unassembled WGS sequence"/>
</dbReference>
<evidence type="ECO:0000256" key="6">
    <source>
        <dbReference type="ARBA" id="ARBA00022989"/>
    </source>
</evidence>
<evidence type="ECO:0000256" key="9">
    <source>
        <dbReference type="ARBA" id="ARBA00023136"/>
    </source>
</evidence>
<gene>
    <name evidence="13" type="ORF">NIES4072_57490</name>
</gene>
<sequence>MIFSEPILNSFTWLNFLNGGLQPPLLATTNEAEYAPIVLTGVLLSLVVIYLASKIGGELFRMMDLPPVLGELVGGVLVGASALHLVVFPDSGAAGSDSIIMTILQFINNLSPDAVTSIFKSQSEVVSVLAELGVIILLFEIGLESDLKELQKVGYQATIVACVGVAVPFTAGTAGLILLFHAPVIPAIFAGAALTATSIGITSKVLSEIGQLKSREGQIIVGAAVIDDILGIIVLAVVASLAKTGEVDIFNVIYLIVSATVFLIGSILLGKYFNQSFVAIAEKLQTRGNLIIPAFIFAFFMAFLGSAIHLEAILGAFAAGLVLDETDKRKELDEQVKPVADMLVPVFFVTVGAKVDLGVLNPLVPGNREGLIIATFLIAIAIIGKVVTGWAVFGQPGINRLAVGVGMIPRGEVGLVFAAIGAASGTLDKPLQAAIVIMVILTTFLAPPLLRFAFKQSPEEKEALKEANLIG</sequence>
<keyword evidence="8" id="KW-0406">Ion transport</keyword>
<dbReference type="GO" id="GO:0015297">
    <property type="term" value="F:antiporter activity"/>
    <property type="evidence" value="ECO:0007669"/>
    <property type="project" value="UniProtKB-KW"/>
</dbReference>
<feature type="transmembrane region" description="Helical" evidence="11">
    <location>
        <begin position="155"/>
        <end position="178"/>
    </location>
</feature>
<evidence type="ECO:0000313" key="14">
    <source>
        <dbReference type="Proteomes" id="UP000245124"/>
    </source>
</evidence>
<keyword evidence="14" id="KW-1185">Reference proteome</keyword>
<accession>A0A2R5G0Q1</accession>
<keyword evidence="5 11" id="KW-0812">Transmembrane</keyword>
<dbReference type="Pfam" id="PF00999">
    <property type="entry name" value="Na_H_Exchanger"/>
    <property type="match status" value="1"/>
</dbReference>
<dbReference type="InterPro" id="IPR006153">
    <property type="entry name" value="Cation/H_exchanger_TM"/>
</dbReference>
<dbReference type="PANTHER" id="PTHR43562:SF3">
    <property type="entry name" value="SODIUM ION_PROTON EXCHANGER (EUROFUNG)"/>
    <property type="match status" value="1"/>
</dbReference>
<evidence type="ECO:0000256" key="11">
    <source>
        <dbReference type="SAM" id="Phobius"/>
    </source>
</evidence>